<evidence type="ECO:0000313" key="2">
    <source>
        <dbReference type="Proteomes" id="UP000032027"/>
    </source>
</evidence>
<dbReference type="PATRIC" id="fig|1582439.9.peg.616"/>
<dbReference type="HOGENOM" id="CLU_1056025_0_0_2"/>
<reference evidence="2" key="1">
    <citation type="submission" date="2015-02" db="EMBL/GenBank/DDBJ databases">
        <title>Characterization of two novel Thaumarchaeota isolated from the Northern Adriatic Sea.</title>
        <authorList>
            <person name="Bayer B."/>
            <person name="Vojvoda J."/>
            <person name="Offre P."/>
            <person name="Srivastava A."/>
            <person name="Elisabeth N."/>
            <person name="Garcia J.A.L."/>
            <person name="Schleper C."/>
            <person name="Herndl G.J."/>
        </authorList>
    </citation>
    <scope>NUCLEOTIDE SEQUENCE [LARGE SCALE GENOMIC DNA]</scope>
    <source>
        <strain evidence="2">D3C</strain>
    </source>
</reference>
<dbReference type="RefSeq" id="WP_148702771.1">
    <property type="nucleotide sequence ID" value="NZ_CP010868.1"/>
</dbReference>
<dbReference type="OrthoDB" id="2648at2157"/>
<dbReference type="STRING" id="1582439.NPIRD3C_0605"/>
<evidence type="ECO:0000313" key="1">
    <source>
        <dbReference type="EMBL" id="AJM91819.1"/>
    </source>
</evidence>
<gene>
    <name evidence="1" type="ORF">NPIRD3C_0605</name>
</gene>
<reference evidence="1 2" key="3">
    <citation type="journal article" date="2019" name="Int. J. Syst. Evol. Microbiol.">
        <title>Nitrosopumilus adriaticus sp. nov. and Nitrosopumilus piranensis sp. nov., two ammonia-oxidizing archaea from the Adriatic Sea and members of the class Nitrososphaeria.</title>
        <authorList>
            <person name="Bayer B."/>
            <person name="Vojvoda J."/>
            <person name="Reinthaler T."/>
            <person name="Reyes C."/>
            <person name="Pinto M."/>
            <person name="Herndl G.J."/>
        </authorList>
    </citation>
    <scope>NUCLEOTIDE SEQUENCE [LARGE SCALE GENOMIC DNA]</scope>
    <source>
        <strain evidence="1 2">D3C</strain>
    </source>
</reference>
<dbReference type="EMBL" id="CP010868">
    <property type="protein sequence ID" value="AJM91819.1"/>
    <property type="molecule type" value="Genomic_DNA"/>
</dbReference>
<organism evidence="1 2">
    <name type="scientific">Nitrosopumilus piranensis</name>
    <dbReference type="NCBI Taxonomy" id="1582439"/>
    <lineage>
        <taxon>Archaea</taxon>
        <taxon>Nitrososphaerota</taxon>
        <taxon>Nitrososphaeria</taxon>
        <taxon>Nitrosopumilales</taxon>
        <taxon>Nitrosopumilaceae</taxon>
        <taxon>Nitrosopumilus</taxon>
    </lineage>
</organism>
<name>A0A0C5BUE4_9ARCH</name>
<protein>
    <submittedName>
        <fullName evidence="1">Uncharacterized protein</fullName>
    </submittedName>
</protein>
<accession>A0A0C5BUE4</accession>
<proteinExistence type="predicted"/>
<keyword evidence="2" id="KW-1185">Reference proteome</keyword>
<dbReference type="KEGG" id="nid:NPIRD3C_0605"/>
<reference evidence="1 2" key="2">
    <citation type="journal article" date="2016" name="ISME J.">
        <title>Physiological and genomic characterization of two novel marine thaumarchaeal strains indicates niche differentiation.</title>
        <authorList>
            <person name="Bayer B."/>
            <person name="Vojvoda J."/>
            <person name="Offre P."/>
            <person name="Alves R.J."/>
            <person name="Elisabeth N.H."/>
            <person name="Garcia J.A."/>
            <person name="Volland J.M."/>
            <person name="Srivastava A."/>
            <person name="Schleper C."/>
            <person name="Herndl G.J."/>
        </authorList>
    </citation>
    <scope>NUCLEOTIDE SEQUENCE [LARGE SCALE GENOMIC DNA]</scope>
    <source>
        <strain evidence="1 2">D3C</strain>
    </source>
</reference>
<sequence length="294" mass="34308">MQIISLFFIFSAILGILFVPLHDSFAESVIPPRQQWKQFNDIDQLTCKEGLVLLQKSSGAPACVSSTTYLKLVDRGYGLFDSKIMKNRPMMMNNLMETLTSNTSILNHWSKMMQDNPTLMKNIMQDWVSKMKVNPEFLKNMMGPMTSDVKLRQEMIEHMKEHSVMEQSLKDHTRWMESVHKSMMGSGMNQGMHAETCPWCPEYEQHMQSETHGGFTNSDRMMDMIHHMWIDDELSQEMHEFMLQNPGHMAQMSNQLMGPMLGFMMDDTELREQMIDLMLENQDFMNSIRHNNSE</sequence>
<dbReference type="GeneID" id="41599763"/>
<dbReference type="Proteomes" id="UP000032027">
    <property type="component" value="Chromosome"/>
</dbReference>
<dbReference type="AlphaFoldDB" id="A0A0C5BUE4"/>